<accession>A0A1I6ZDJ8</accession>
<gene>
    <name evidence="1" type="ORF">SAMN05192562_1011101</name>
</gene>
<name>A0A1I6ZDJ8_9ENTR</name>
<dbReference type="EMBL" id="FPAU01000001">
    <property type="protein sequence ID" value="SFT60770.1"/>
    <property type="molecule type" value="Genomic_DNA"/>
</dbReference>
<dbReference type="Proteomes" id="UP000199187">
    <property type="component" value="Unassembled WGS sequence"/>
</dbReference>
<protein>
    <submittedName>
        <fullName evidence="1">Uncharacterized protein</fullName>
    </submittedName>
</protein>
<evidence type="ECO:0000313" key="2">
    <source>
        <dbReference type="Proteomes" id="UP000199187"/>
    </source>
</evidence>
<evidence type="ECO:0000313" key="1">
    <source>
        <dbReference type="EMBL" id="SFT60770.1"/>
    </source>
</evidence>
<reference evidence="2" key="1">
    <citation type="submission" date="2016-10" db="EMBL/GenBank/DDBJ databases">
        <authorList>
            <person name="Varghese N."/>
            <person name="Submissions S."/>
        </authorList>
    </citation>
    <scope>NUCLEOTIDE SEQUENCE [LARGE SCALE GENOMIC DNA]</scope>
    <source>
        <strain evidence="2">Ah-143</strain>
    </source>
</reference>
<sequence>MSLAVHLFKKFSSCRPLFLYSIGKILNMNHPRYLLAFASL</sequence>
<proteinExistence type="predicted"/>
<organism evidence="1 2">
    <name type="scientific">Kosakonia arachidis</name>
    <dbReference type="NCBI Taxonomy" id="551989"/>
    <lineage>
        <taxon>Bacteria</taxon>
        <taxon>Pseudomonadati</taxon>
        <taxon>Pseudomonadota</taxon>
        <taxon>Gammaproteobacteria</taxon>
        <taxon>Enterobacterales</taxon>
        <taxon>Enterobacteriaceae</taxon>
        <taxon>Kosakonia</taxon>
    </lineage>
</organism>
<dbReference type="AlphaFoldDB" id="A0A1I6ZDJ8"/>
<keyword evidence="2" id="KW-1185">Reference proteome</keyword>